<dbReference type="Gene3D" id="1.10.10.60">
    <property type="entry name" value="Homeodomain-like"/>
    <property type="match status" value="2"/>
</dbReference>
<dbReference type="InterPro" id="IPR020449">
    <property type="entry name" value="Tscrpt_reg_AraC-type_HTH"/>
</dbReference>
<evidence type="ECO:0000256" key="9">
    <source>
        <dbReference type="ARBA" id="ARBA00024867"/>
    </source>
</evidence>
<dbReference type="InterPro" id="IPR018062">
    <property type="entry name" value="HTH_AraC-typ_CS"/>
</dbReference>
<dbReference type="RefSeq" id="WP_238726796.1">
    <property type="nucleotide sequence ID" value="NZ_JAHQCX010000006.1"/>
</dbReference>
<dbReference type="SMART" id="SM00448">
    <property type="entry name" value="REC"/>
    <property type="match status" value="1"/>
</dbReference>
<evidence type="ECO:0000313" key="14">
    <source>
        <dbReference type="Proteomes" id="UP001314681"/>
    </source>
</evidence>
<keyword evidence="3" id="KW-0963">Cytoplasm</keyword>
<keyword evidence="14" id="KW-1185">Reference proteome</keyword>
<dbReference type="InterPro" id="IPR001789">
    <property type="entry name" value="Sig_transdc_resp-reg_receiver"/>
</dbReference>
<dbReference type="Proteomes" id="UP001314681">
    <property type="component" value="Unassembled WGS sequence"/>
</dbReference>
<comment type="subcellular location">
    <subcellularLocation>
        <location evidence="1">Cytoplasm</location>
    </subcellularLocation>
</comment>
<proteinExistence type="predicted"/>
<dbReference type="Pfam" id="PF00072">
    <property type="entry name" value="Response_reg"/>
    <property type="match status" value="1"/>
</dbReference>
<keyword evidence="5" id="KW-0902">Two-component regulatory system</keyword>
<dbReference type="PROSITE" id="PS00041">
    <property type="entry name" value="HTH_ARAC_FAMILY_1"/>
    <property type="match status" value="1"/>
</dbReference>
<evidence type="ECO:0000256" key="10">
    <source>
        <dbReference type="PROSITE-ProRule" id="PRU00169"/>
    </source>
</evidence>
<feature type="domain" description="HTH araC/xylS-type" evidence="11">
    <location>
        <begin position="412"/>
        <end position="510"/>
    </location>
</feature>
<comment type="caution">
    <text evidence="13">The sequence shown here is derived from an EMBL/GenBank/DDBJ whole genome shotgun (WGS) entry which is preliminary data.</text>
</comment>
<evidence type="ECO:0000256" key="7">
    <source>
        <dbReference type="ARBA" id="ARBA00023125"/>
    </source>
</evidence>
<organism evidence="13 14">
    <name type="scientific">Diplocloster modestus</name>
    <dbReference type="NCBI Taxonomy" id="2850322"/>
    <lineage>
        <taxon>Bacteria</taxon>
        <taxon>Bacillati</taxon>
        <taxon>Bacillota</taxon>
        <taxon>Clostridia</taxon>
        <taxon>Lachnospirales</taxon>
        <taxon>Lachnospiraceae</taxon>
        <taxon>Diplocloster</taxon>
    </lineage>
</organism>
<sequence length="513" mass="59212">MLKVMIVDDELPIREWIEYVIRETGLPVEIVGIAANGRDALECFRQHGPQLVFTDIKMPMMDGIELLRQIKLVVPRTMVVMLTSHNDFEYARDSLNYNADQFILKTEITKESLREIISGCMKKAGEQPVAVPVPKAASGDFIRFTPGELNQWIAQEGLAVPSGPYFILTYEAAPELGPLSVKLGERCFESFSLVIREHEWKQGYHAAVFYLPASSSRLYLYDVFEKVTGQMSNLLQRPIGTSGPVTGDLEFAEELSVSLLLHNMRFYMEDDTKKNPLVPDPPVPPVYQANAKAYHIWQDTLQKSFQEIIYEISSQRFHEAQSKIKLLLSYLETEHPPQIYQIRKIFREIINNYKLIALGQGFANTEKLCHAAISKLKNADNFREFKEHIYSFLSGSTISFLNTYSGYSDYVKTAIIRVRKDYAVIEKISDITDVLNINQEYFCRLFKNEVGISFNKYLTNYRLKIAEELLKNTDRKVSDIARQVGYQNLSYFSKIFKEKYDTNPYKYRAWDKE</sequence>
<dbReference type="InterPro" id="IPR051552">
    <property type="entry name" value="HptR"/>
</dbReference>
<dbReference type="Gene3D" id="3.40.50.2300">
    <property type="match status" value="1"/>
</dbReference>
<evidence type="ECO:0000256" key="5">
    <source>
        <dbReference type="ARBA" id="ARBA00023012"/>
    </source>
</evidence>
<dbReference type="InterPro" id="IPR009057">
    <property type="entry name" value="Homeodomain-like_sf"/>
</dbReference>
<evidence type="ECO:0000256" key="8">
    <source>
        <dbReference type="ARBA" id="ARBA00023163"/>
    </source>
</evidence>
<feature type="domain" description="Response regulatory" evidence="12">
    <location>
        <begin position="3"/>
        <end position="120"/>
    </location>
</feature>
<evidence type="ECO:0000256" key="6">
    <source>
        <dbReference type="ARBA" id="ARBA00023015"/>
    </source>
</evidence>
<dbReference type="PROSITE" id="PS50110">
    <property type="entry name" value="RESPONSE_REGULATORY"/>
    <property type="match status" value="1"/>
</dbReference>
<dbReference type="PRINTS" id="PR00032">
    <property type="entry name" value="HTHARAC"/>
</dbReference>
<dbReference type="PROSITE" id="PS01124">
    <property type="entry name" value="HTH_ARAC_FAMILY_2"/>
    <property type="match status" value="1"/>
</dbReference>
<reference evidence="13 14" key="1">
    <citation type="submission" date="2021-06" db="EMBL/GenBank/DDBJ databases">
        <title>Description of novel taxa of the family Lachnospiraceae.</title>
        <authorList>
            <person name="Chaplin A.V."/>
            <person name="Sokolova S.R."/>
            <person name="Pikina A.P."/>
            <person name="Korzhanova M."/>
            <person name="Belova V."/>
            <person name="Korostin D."/>
            <person name="Efimov B.A."/>
        </authorList>
    </citation>
    <scope>NUCLEOTIDE SEQUENCE [LARGE SCALE GENOMIC DNA]</scope>
    <source>
        <strain evidence="13 14">ASD4241</strain>
    </source>
</reference>
<dbReference type="SMART" id="SM00342">
    <property type="entry name" value="HTH_ARAC"/>
    <property type="match status" value="1"/>
</dbReference>
<dbReference type="EMBL" id="JAHQCX010000006">
    <property type="protein sequence ID" value="MBU9726547.1"/>
    <property type="molecule type" value="Genomic_DNA"/>
</dbReference>
<accession>A0ABS6K7R5</accession>
<evidence type="ECO:0000256" key="2">
    <source>
        <dbReference type="ARBA" id="ARBA00018672"/>
    </source>
</evidence>
<dbReference type="InterPro" id="IPR011006">
    <property type="entry name" value="CheY-like_superfamily"/>
</dbReference>
<dbReference type="SUPFAM" id="SSF46689">
    <property type="entry name" value="Homeodomain-like"/>
    <property type="match status" value="1"/>
</dbReference>
<dbReference type="Pfam" id="PF12833">
    <property type="entry name" value="HTH_18"/>
    <property type="match status" value="1"/>
</dbReference>
<evidence type="ECO:0000313" key="13">
    <source>
        <dbReference type="EMBL" id="MBU9726547.1"/>
    </source>
</evidence>
<keyword evidence="4 10" id="KW-0597">Phosphoprotein</keyword>
<keyword evidence="8" id="KW-0804">Transcription</keyword>
<dbReference type="SUPFAM" id="SSF52172">
    <property type="entry name" value="CheY-like"/>
    <property type="match status" value="1"/>
</dbReference>
<feature type="modified residue" description="4-aspartylphosphate" evidence="10">
    <location>
        <position position="55"/>
    </location>
</feature>
<comment type="function">
    <text evidence="9">May play the central regulatory role in sporulation. It may be an element of the effector pathway responsible for the activation of sporulation genes in response to nutritional stress. Spo0A may act in concert with spo0H (a sigma factor) to control the expression of some genes that are critical to the sporulation process.</text>
</comment>
<keyword evidence="7" id="KW-0238">DNA-binding</keyword>
<dbReference type="PANTHER" id="PTHR42713">
    <property type="entry name" value="HISTIDINE KINASE-RELATED"/>
    <property type="match status" value="1"/>
</dbReference>
<evidence type="ECO:0000259" key="11">
    <source>
        <dbReference type="PROSITE" id="PS01124"/>
    </source>
</evidence>
<protein>
    <recommendedName>
        <fullName evidence="2">Stage 0 sporulation protein A homolog</fullName>
    </recommendedName>
</protein>
<evidence type="ECO:0000256" key="3">
    <source>
        <dbReference type="ARBA" id="ARBA00022490"/>
    </source>
</evidence>
<dbReference type="PANTHER" id="PTHR42713:SF3">
    <property type="entry name" value="TRANSCRIPTIONAL REGULATORY PROTEIN HPTR"/>
    <property type="match status" value="1"/>
</dbReference>
<name>A0ABS6K7R5_9FIRM</name>
<dbReference type="InterPro" id="IPR018060">
    <property type="entry name" value="HTH_AraC"/>
</dbReference>
<evidence type="ECO:0000256" key="1">
    <source>
        <dbReference type="ARBA" id="ARBA00004496"/>
    </source>
</evidence>
<keyword evidence="6" id="KW-0805">Transcription regulation</keyword>
<evidence type="ECO:0000259" key="12">
    <source>
        <dbReference type="PROSITE" id="PS50110"/>
    </source>
</evidence>
<evidence type="ECO:0000256" key="4">
    <source>
        <dbReference type="ARBA" id="ARBA00022553"/>
    </source>
</evidence>
<dbReference type="CDD" id="cd17536">
    <property type="entry name" value="REC_YesN-like"/>
    <property type="match status" value="1"/>
</dbReference>
<gene>
    <name evidence="13" type="ORF">KTH90_11030</name>
</gene>